<dbReference type="EMBL" id="JBITGY010000025">
    <property type="protein sequence ID" value="MFI6505874.1"/>
    <property type="molecule type" value="Genomic_DNA"/>
</dbReference>
<evidence type="ECO:0000313" key="1">
    <source>
        <dbReference type="EMBL" id="MFI6505874.1"/>
    </source>
</evidence>
<keyword evidence="2" id="KW-1185">Reference proteome</keyword>
<dbReference type="Proteomes" id="UP001612741">
    <property type="component" value="Unassembled WGS sequence"/>
</dbReference>
<protein>
    <submittedName>
        <fullName evidence="1">Uncharacterized protein</fullName>
    </submittedName>
</protein>
<dbReference type="RefSeq" id="WP_397092295.1">
    <property type="nucleotide sequence ID" value="NZ_JBITGY010000025.1"/>
</dbReference>
<organism evidence="1 2">
    <name type="scientific">Nonomuraea typhae</name>
    <dbReference type="NCBI Taxonomy" id="2603600"/>
    <lineage>
        <taxon>Bacteria</taxon>
        <taxon>Bacillati</taxon>
        <taxon>Actinomycetota</taxon>
        <taxon>Actinomycetes</taxon>
        <taxon>Streptosporangiales</taxon>
        <taxon>Streptosporangiaceae</taxon>
        <taxon>Nonomuraea</taxon>
    </lineage>
</organism>
<name>A0ABW7ZEC1_9ACTN</name>
<reference evidence="1 2" key="1">
    <citation type="submission" date="2024-10" db="EMBL/GenBank/DDBJ databases">
        <title>The Natural Products Discovery Center: Release of the First 8490 Sequenced Strains for Exploring Actinobacteria Biosynthetic Diversity.</title>
        <authorList>
            <person name="Kalkreuter E."/>
            <person name="Kautsar S.A."/>
            <person name="Yang D."/>
            <person name="Bader C.D."/>
            <person name="Teijaro C.N."/>
            <person name="Fluegel L."/>
            <person name="Davis C.M."/>
            <person name="Simpson J.R."/>
            <person name="Lauterbach L."/>
            <person name="Steele A.D."/>
            <person name="Gui C."/>
            <person name="Meng S."/>
            <person name="Li G."/>
            <person name="Viehrig K."/>
            <person name="Ye F."/>
            <person name="Su P."/>
            <person name="Kiefer A.F."/>
            <person name="Nichols A."/>
            <person name="Cepeda A.J."/>
            <person name="Yan W."/>
            <person name="Fan B."/>
            <person name="Jiang Y."/>
            <person name="Adhikari A."/>
            <person name="Zheng C.-J."/>
            <person name="Schuster L."/>
            <person name="Cowan T.M."/>
            <person name="Smanski M.J."/>
            <person name="Chevrette M.G."/>
            <person name="De Carvalho L.P.S."/>
            <person name="Shen B."/>
        </authorList>
    </citation>
    <scope>NUCLEOTIDE SEQUENCE [LARGE SCALE GENOMIC DNA]</scope>
    <source>
        <strain evidence="1 2">NPDC050545</strain>
    </source>
</reference>
<accession>A0ABW7ZEC1</accession>
<comment type="caution">
    <text evidence="1">The sequence shown here is derived from an EMBL/GenBank/DDBJ whole genome shotgun (WGS) entry which is preliminary data.</text>
</comment>
<evidence type="ECO:0000313" key="2">
    <source>
        <dbReference type="Proteomes" id="UP001612741"/>
    </source>
</evidence>
<sequence length="103" mass="11321">MPAQAPATAQQRQDPPGNGRYILQLTDGRTGEIQIDGPRATVTIGDQTLYGRTFPNPPAGITIFGEDFKLDLTDRAPQGGQLPYFRVEGWLADERVEGLAYHH</sequence>
<gene>
    <name evidence="1" type="ORF">ACIBG2_51460</name>
</gene>
<proteinExistence type="predicted"/>